<evidence type="ECO:0000313" key="2">
    <source>
        <dbReference type="Proteomes" id="UP000431401"/>
    </source>
</evidence>
<dbReference type="AlphaFoldDB" id="A0A7K0DQG4"/>
<reference evidence="1 2" key="1">
    <citation type="submission" date="2019-10" db="EMBL/GenBank/DDBJ databases">
        <title>Nocardia macrotermitis sp. nov. and Nocardia aurantia sp. nov., isolated from the gut of fungus growing-termite Macrotermes natalensis.</title>
        <authorList>
            <person name="Benndorf R."/>
            <person name="Schwitalla J."/>
            <person name="Martin K."/>
            <person name="De Beer W."/>
            <person name="Kaster A.-K."/>
            <person name="Vollmers J."/>
            <person name="Poulsen M."/>
            <person name="Beemelmanns C."/>
        </authorList>
    </citation>
    <scope>NUCLEOTIDE SEQUENCE [LARGE SCALE GENOMIC DNA]</scope>
    <source>
        <strain evidence="1 2">RB56</strain>
    </source>
</reference>
<dbReference type="Proteomes" id="UP000431401">
    <property type="component" value="Unassembled WGS sequence"/>
</dbReference>
<organism evidence="1 2">
    <name type="scientific">Nocardia aurantia</name>
    <dbReference type="NCBI Taxonomy" id="2585199"/>
    <lineage>
        <taxon>Bacteria</taxon>
        <taxon>Bacillati</taxon>
        <taxon>Actinomycetota</taxon>
        <taxon>Actinomycetes</taxon>
        <taxon>Mycobacteriales</taxon>
        <taxon>Nocardiaceae</taxon>
        <taxon>Nocardia</taxon>
    </lineage>
</organism>
<comment type="caution">
    <text evidence="1">The sequence shown here is derived from an EMBL/GenBank/DDBJ whole genome shotgun (WGS) entry which is preliminary data.</text>
</comment>
<sequence>MRSSSWAPWSVRTDQLGDTDDDVIKTRMTLADMHFEANYYREALTSSQVLIEDLSIARGNCDTDVLYRRKQQAA</sequence>
<protein>
    <submittedName>
        <fullName evidence="1">Uncharacterized protein</fullName>
    </submittedName>
</protein>
<name>A0A7K0DQG4_9NOCA</name>
<accession>A0A7K0DQG4</accession>
<evidence type="ECO:0000313" key="1">
    <source>
        <dbReference type="EMBL" id="MQY27999.1"/>
    </source>
</evidence>
<proteinExistence type="predicted"/>
<gene>
    <name evidence="1" type="ORF">NRB56_35820</name>
</gene>
<dbReference type="EMBL" id="WEGI01000007">
    <property type="protein sequence ID" value="MQY27999.1"/>
    <property type="molecule type" value="Genomic_DNA"/>
</dbReference>
<keyword evidence="2" id="KW-1185">Reference proteome</keyword>